<comment type="cofactor">
    <cofactor evidence="1">
        <name>FMN</name>
        <dbReference type="ChEBI" id="CHEBI:58210"/>
    </cofactor>
</comment>
<dbReference type="Gene3D" id="3.40.50.970">
    <property type="match status" value="1"/>
</dbReference>
<dbReference type="OrthoDB" id="1856718at2759"/>
<evidence type="ECO:0000256" key="11">
    <source>
        <dbReference type="ARBA" id="ARBA00023027"/>
    </source>
</evidence>
<sequence>MAAAAAGSEAALATAPSSLMVGLQLSGRKAAVFGSGASAVTRATLALEAGADVVLYSADVAAALGKWAGSGRISTAAGASLAAGDAAAFSVVLVADGVASDAAVAIAQAARAGGAAVNVAGRADLSDFALVPSYRGGGGLQVAVTTNGVAPRVAQRLLREIVARLPADLEPQLGEVARLGAAAAAAERAHAAAAAKLEAVAASAADEAGLSTAATAAHTPGPASEAGDAAAAVDLGALRNGAAVTLDAQAAVAYAAHALSDLCFVYAAAEQPLGAAALAWSRRAEKNAFGGWVSALRMQTRGGAGHALWGALASGARVAALASGDSLAHMAGVLHELAAQRHALVVHAEAQTLDAAGEAHADHDAARAALATGAVVLASASPQEAHDVALVAHAVAAAARTPVVHVTSGAAQPAGVRTASHAQTALFVDAVAKAAGGSAGGAVDAAFALLRSTFGRTYARFEYSGPADAETVFVALGQPAAEATAALPALLRQGAAAGVLTVRALRPWDAAALAASLPGSARRIVVLPCTRGAAAGDALVADVALAALVGLPGRGVRVTASAVAGGADDVAAAMAAALGLEAAETEAAAAEEAAPAQAAAPPAESAAPALGETVASADVARMLAFPEAYGAHVAARPDERTHTVRVSAKYRMTPADYDRNIFHIEFDTRGTELTYEIGDALGVYGANDPALVDAFVAAYGLDGDQLVAAARDGGRRETRSVRGWLTHALDLFGRPAKAFYAALAECAADAAEAERLRWLTTADGAAEFRARVADTVTYADVLLEFASAQPSAQRLVALVAPIKPRHYSIASSARMHPGSVHLCVVAVEWRDSRGRRRAGQCTRFLDALAPGDAVVVSVKPSVMKLPPCDEQPVIMAGLGTGMAPFRAFIEERAVRQQQGAAVGPMTLYFGSRHRAMEYLYGEELEAYHAAGLLTNLRLAFSRDQRDKVYIQHRMRQDAALLADHMLAADGAFYLCGPTWPAADVKDAMVAAFTTAGGVRPADANKTIEDLKERERYILEVY</sequence>
<dbReference type="GO" id="GO:0010181">
    <property type="term" value="F:FMN binding"/>
    <property type="evidence" value="ECO:0007669"/>
    <property type="project" value="TreeGrafter"/>
</dbReference>
<evidence type="ECO:0000256" key="12">
    <source>
        <dbReference type="ARBA" id="ARBA00023244"/>
    </source>
</evidence>
<dbReference type="Pfam" id="PF01855">
    <property type="entry name" value="POR_N"/>
    <property type="match status" value="1"/>
</dbReference>
<keyword evidence="4" id="KW-0813">Transport</keyword>
<dbReference type="InterPro" id="IPR009014">
    <property type="entry name" value="Transketo_C/PFOR_II"/>
</dbReference>
<evidence type="ECO:0000313" key="16">
    <source>
        <dbReference type="EMBL" id="KAJ2785405.1"/>
    </source>
</evidence>
<dbReference type="Gene3D" id="3.40.50.920">
    <property type="match status" value="1"/>
</dbReference>
<evidence type="ECO:0000256" key="13">
    <source>
        <dbReference type="ARBA" id="ARBA00052219"/>
    </source>
</evidence>
<dbReference type="Gene3D" id="1.20.990.10">
    <property type="entry name" value="NADPH-cytochrome p450 Reductase, Chain A, domain 3"/>
    <property type="match status" value="1"/>
</dbReference>
<dbReference type="InterPro" id="IPR023173">
    <property type="entry name" value="NADPH_Cyt_P450_Rdtase_alpha"/>
</dbReference>
<keyword evidence="12" id="KW-0627">Porphyrin biosynthesis</keyword>
<dbReference type="GO" id="GO:0050660">
    <property type="term" value="F:flavin adenine dinucleotide binding"/>
    <property type="evidence" value="ECO:0007669"/>
    <property type="project" value="TreeGrafter"/>
</dbReference>
<dbReference type="EMBL" id="JANBUM010000088">
    <property type="protein sequence ID" value="KAJ2785405.1"/>
    <property type="molecule type" value="Genomic_DNA"/>
</dbReference>
<dbReference type="Proteomes" id="UP001140172">
    <property type="component" value="Unassembled WGS sequence"/>
</dbReference>
<dbReference type="Pfam" id="PF13241">
    <property type="entry name" value="NAD_binding_7"/>
    <property type="match status" value="1"/>
</dbReference>
<keyword evidence="11" id="KW-0520">NAD</keyword>
<dbReference type="CDD" id="cd06207">
    <property type="entry name" value="CyPoR_like"/>
    <property type="match status" value="1"/>
</dbReference>
<evidence type="ECO:0000256" key="5">
    <source>
        <dbReference type="ARBA" id="ARBA00022630"/>
    </source>
</evidence>
<accession>A0A9W8HHY5</accession>
<comment type="cofactor">
    <cofactor evidence="2">
        <name>FAD</name>
        <dbReference type="ChEBI" id="CHEBI:57692"/>
    </cofactor>
</comment>
<dbReference type="InterPro" id="IPR017927">
    <property type="entry name" value="FAD-bd_FR_type"/>
</dbReference>
<keyword evidence="17" id="KW-1185">Reference proteome</keyword>
<dbReference type="GO" id="GO:0004783">
    <property type="term" value="F:sulfite reductase (NADPH) activity"/>
    <property type="evidence" value="ECO:0007669"/>
    <property type="project" value="UniProtKB-EC"/>
</dbReference>
<dbReference type="FunFam" id="1.20.990.10:FF:000010">
    <property type="entry name" value="Sulfite reductase [NADPH] flavoprotein component"/>
    <property type="match status" value="1"/>
</dbReference>
<dbReference type="SUPFAM" id="SSF52343">
    <property type="entry name" value="Ferredoxin reductase-like, C-terminal NADP-linked domain"/>
    <property type="match status" value="1"/>
</dbReference>
<dbReference type="SUPFAM" id="SSF52518">
    <property type="entry name" value="Thiamin diphosphate-binding fold (THDP-binding)"/>
    <property type="match status" value="1"/>
</dbReference>
<dbReference type="Pfam" id="PF14824">
    <property type="entry name" value="Sirohm_synth_M"/>
    <property type="match status" value="1"/>
</dbReference>
<gene>
    <name evidence="16" type="primary">MET10</name>
    <name evidence="16" type="ORF">GGI15_001921</name>
</gene>
<dbReference type="EC" id="1.8.1.2" evidence="16"/>
<evidence type="ECO:0000256" key="1">
    <source>
        <dbReference type="ARBA" id="ARBA00001917"/>
    </source>
</evidence>
<dbReference type="PANTHER" id="PTHR19384:SF109">
    <property type="entry name" value="SULFITE REDUCTASE [NADPH] FLAVOPROTEIN COMPONENT"/>
    <property type="match status" value="1"/>
</dbReference>
<dbReference type="InterPro" id="IPR039261">
    <property type="entry name" value="FNR_nucleotide-bd"/>
</dbReference>
<dbReference type="InterPro" id="IPR017938">
    <property type="entry name" value="Riboflavin_synthase-like_b-brl"/>
</dbReference>
<comment type="caution">
    <text evidence="16">The sequence shown here is derived from an EMBL/GenBank/DDBJ whole genome shotgun (WGS) entry which is preliminary data.</text>
</comment>
<dbReference type="PANTHER" id="PTHR19384">
    <property type="entry name" value="NITRIC OXIDE SYNTHASE-RELATED"/>
    <property type="match status" value="1"/>
</dbReference>
<keyword evidence="8" id="KW-0521">NADP</keyword>
<keyword evidence="9" id="KW-0249">Electron transport</keyword>
<comment type="pathway">
    <text evidence="3">Sulfur metabolism; hydrogen sulfide biosynthesis; hydrogen sulfide from sulfite (NADPH route): step 1/1.</text>
</comment>
<dbReference type="InterPro" id="IPR036291">
    <property type="entry name" value="NAD(P)-bd_dom_sf"/>
</dbReference>
<protein>
    <submittedName>
        <fullName evidence="16">Sulfite reductase [NADPH] flavoprotein component</fullName>
        <ecNumber evidence="16">1.8.1.2</ecNumber>
    </submittedName>
</protein>
<dbReference type="Gene3D" id="2.40.30.10">
    <property type="entry name" value="Translation factors"/>
    <property type="match status" value="1"/>
</dbReference>
<reference evidence="16" key="1">
    <citation type="submission" date="2022-07" db="EMBL/GenBank/DDBJ databases">
        <title>Phylogenomic reconstructions and comparative analyses of Kickxellomycotina fungi.</title>
        <authorList>
            <person name="Reynolds N.K."/>
            <person name="Stajich J.E."/>
            <person name="Barry K."/>
            <person name="Grigoriev I.V."/>
            <person name="Crous P."/>
            <person name="Smith M.E."/>
        </authorList>
    </citation>
    <scope>NUCLEOTIDE SEQUENCE</scope>
    <source>
        <strain evidence="16">BCRC 34489</strain>
    </source>
</reference>
<evidence type="ECO:0000256" key="4">
    <source>
        <dbReference type="ARBA" id="ARBA00022448"/>
    </source>
</evidence>
<evidence type="ECO:0000256" key="7">
    <source>
        <dbReference type="ARBA" id="ARBA00022827"/>
    </source>
</evidence>
<keyword evidence="6" id="KW-0288">FMN</keyword>
<dbReference type="SUPFAM" id="SSF75615">
    <property type="entry name" value="Siroheme synthase middle domains-like"/>
    <property type="match status" value="1"/>
</dbReference>
<proteinExistence type="predicted"/>
<evidence type="ECO:0000259" key="15">
    <source>
        <dbReference type="PROSITE" id="PS51384"/>
    </source>
</evidence>
<dbReference type="AlphaFoldDB" id="A0A9W8HHY5"/>
<dbReference type="InterPro" id="IPR001709">
    <property type="entry name" value="Flavoprot_Pyr_Nucl_cyt_Rdtase"/>
</dbReference>
<dbReference type="GO" id="GO:0006779">
    <property type="term" value="P:porphyrin-containing compound biosynthetic process"/>
    <property type="evidence" value="ECO:0007669"/>
    <property type="project" value="UniProtKB-KW"/>
</dbReference>
<dbReference type="SUPFAM" id="SSF63380">
    <property type="entry name" value="Riboflavin synthase domain-like"/>
    <property type="match status" value="1"/>
</dbReference>
<evidence type="ECO:0000256" key="6">
    <source>
        <dbReference type="ARBA" id="ARBA00022643"/>
    </source>
</evidence>
<dbReference type="Pfam" id="PF00667">
    <property type="entry name" value="FAD_binding_1"/>
    <property type="match status" value="1"/>
</dbReference>
<dbReference type="Pfam" id="PF00175">
    <property type="entry name" value="NAD_binding_1"/>
    <property type="match status" value="1"/>
</dbReference>
<evidence type="ECO:0000256" key="10">
    <source>
        <dbReference type="ARBA" id="ARBA00023002"/>
    </source>
</evidence>
<keyword evidence="10 16" id="KW-0560">Oxidoreductase</keyword>
<evidence type="ECO:0000256" key="3">
    <source>
        <dbReference type="ARBA" id="ARBA00004774"/>
    </source>
</evidence>
<evidence type="ECO:0000313" key="17">
    <source>
        <dbReference type="Proteomes" id="UP001140172"/>
    </source>
</evidence>
<comment type="function">
    <text evidence="14">This enzyme catalyzes the 6-electron reduction of sulfite to sulfide. This is one of several activities required for the biosynthesis of L-cysteine from sulfate.</text>
</comment>
<comment type="catalytic activity">
    <reaction evidence="13">
        <text>hydrogen sulfide + 3 NADP(+) + 3 H2O = sulfite + 3 NADPH + 4 H(+)</text>
        <dbReference type="Rhea" id="RHEA:13801"/>
        <dbReference type="ChEBI" id="CHEBI:15377"/>
        <dbReference type="ChEBI" id="CHEBI:15378"/>
        <dbReference type="ChEBI" id="CHEBI:17359"/>
        <dbReference type="ChEBI" id="CHEBI:29919"/>
        <dbReference type="ChEBI" id="CHEBI:57783"/>
        <dbReference type="ChEBI" id="CHEBI:58349"/>
        <dbReference type="EC" id="1.8.1.2"/>
    </reaction>
</comment>
<dbReference type="PRINTS" id="PR00371">
    <property type="entry name" value="FPNCR"/>
</dbReference>
<dbReference type="SUPFAM" id="SSF52922">
    <property type="entry name" value="TK C-terminal domain-like"/>
    <property type="match status" value="1"/>
</dbReference>
<dbReference type="PROSITE" id="PS51384">
    <property type="entry name" value="FAD_FR"/>
    <property type="match status" value="1"/>
</dbReference>
<keyword evidence="5" id="KW-0285">Flavoprotein</keyword>
<dbReference type="SUPFAM" id="SSF51735">
    <property type="entry name" value="NAD(P)-binding Rossmann-fold domains"/>
    <property type="match status" value="1"/>
</dbReference>
<feature type="domain" description="FAD-binding FR-type" evidence="15">
    <location>
        <begin position="639"/>
        <end position="867"/>
    </location>
</feature>
<dbReference type="InterPro" id="IPR001433">
    <property type="entry name" value="OxRdtase_FAD/NAD-bd"/>
</dbReference>
<evidence type="ECO:0000256" key="2">
    <source>
        <dbReference type="ARBA" id="ARBA00001974"/>
    </source>
</evidence>
<organism evidence="16 17">
    <name type="scientific">Coemansia interrupta</name>
    <dbReference type="NCBI Taxonomy" id="1126814"/>
    <lineage>
        <taxon>Eukaryota</taxon>
        <taxon>Fungi</taxon>
        <taxon>Fungi incertae sedis</taxon>
        <taxon>Zoopagomycota</taxon>
        <taxon>Kickxellomycotina</taxon>
        <taxon>Kickxellomycetes</taxon>
        <taxon>Kickxellales</taxon>
        <taxon>Kickxellaceae</taxon>
        <taxon>Coemansia</taxon>
    </lineage>
</organism>
<evidence type="ECO:0000256" key="14">
    <source>
        <dbReference type="ARBA" id="ARBA00059320"/>
    </source>
</evidence>
<dbReference type="Gene3D" id="3.40.50.80">
    <property type="entry name" value="Nucleotide-binding domain of ferredoxin-NADP reductase (FNR) module"/>
    <property type="match status" value="1"/>
</dbReference>
<dbReference type="InterPro" id="IPR033248">
    <property type="entry name" value="Transketolase_C"/>
</dbReference>
<evidence type="ECO:0000256" key="8">
    <source>
        <dbReference type="ARBA" id="ARBA00022857"/>
    </source>
</evidence>
<dbReference type="InterPro" id="IPR003097">
    <property type="entry name" value="CysJ-like_FAD-binding"/>
</dbReference>
<dbReference type="InterPro" id="IPR029061">
    <property type="entry name" value="THDP-binding"/>
</dbReference>
<keyword evidence="7" id="KW-0274">FAD</keyword>
<dbReference type="InterPro" id="IPR028281">
    <property type="entry name" value="Sirohaem_synthase_central"/>
</dbReference>
<dbReference type="InterPro" id="IPR002880">
    <property type="entry name" value="Pyrv_Fd/Flavodoxin_OxRdtase_N"/>
</dbReference>
<dbReference type="Pfam" id="PF02780">
    <property type="entry name" value="Transketolase_C"/>
    <property type="match status" value="1"/>
</dbReference>
<dbReference type="GO" id="GO:0005829">
    <property type="term" value="C:cytosol"/>
    <property type="evidence" value="ECO:0007669"/>
    <property type="project" value="TreeGrafter"/>
</dbReference>
<evidence type="ECO:0000256" key="9">
    <source>
        <dbReference type="ARBA" id="ARBA00022982"/>
    </source>
</evidence>
<name>A0A9W8HHY5_9FUNG</name>
<dbReference type="Gene3D" id="3.40.50.720">
    <property type="entry name" value="NAD(P)-binding Rossmann-like Domain"/>
    <property type="match status" value="1"/>
</dbReference>